<protein>
    <submittedName>
        <fullName evidence="2">Putative membrane protein</fullName>
    </submittedName>
</protein>
<dbReference type="Proteomes" id="UP000248168">
    <property type="component" value="Unassembled WGS sequence"/>
</dbReference>
<dbReference type="OrthoDB" id="9760788at2"/>
<sequence>MRWVSAGLTGIHRVLGVGIGLLVMLWFGSGAVLLFVPYPSLTEAERFQWLEPLQLEYCCVPLESVWSQVGPSQGVERVRLLMAAGRPVYVIYFLDGTLTSLWADRGEPMSGVAYSDALRIAQQGVPREDEIAAEALQDDQWTVQQRFDPYRPLWKVPLHDADGREVYVSSKTGEVVMETTVFERRWNTVGAVIHWLYVPVLRRHWAAWDQTVWWLAAAGVVTAATGFVLGLQHLHHWRRQGHSSPFSGIKRWHHLFGVAIGSVVCTWLLSGMFSMDHGRWFSIPEPTVDQRQRFMGGTLVPEDIAVPLRDAMRQAQLGDAVKEILVTKVGGVSYYVFRSDPEQQVVMSAVTAHAPFLEFGLQALRQAAKAVFPAHEIKRSEITYGDMYYYSTTHNPRPLPGLRVVLDNPAQTWLHIDMKTGQLMELMDHSRRVYRWLFHGLHSWDIPFLLEHDRQRKILLLVFCVAGFLFSLSGVYLGITVFVGRSQPKPPAT</sequence>
<dbReference type="PANTHER" id="PTHR34219:SF6">
    <property type="entry name" value="BLR3280 PROTEIN"/>
    <property type="match status" value="1"/>
</dbReference>
<feature type="transmembrane region" description="Helical" evidence="1">
    <location>
        <begin position="212"/>
        <end position="232"/>
    </location>
</feature>
<dbReference type="RefSeq" id="WP_121988424.1">
    <property type="nucleotide sequence ID" value="NZ_OUNR01000001.1"/>
</dbReference>
<feature type="transmembrane region" description="Helical" evidence="1">
    <location>
        <begin position="14"/>
        <end position="36"/>
    </location>
</feature>
<dbReference type="PANTHER" id="PTHR34219">
    <property type="entry name" value="IRON-REGULATED INNER MEMBRANE PROTEIN-RELATED"/>
    <property type="match status" value="1"/>
</dbReference>
<dbReference type="EMBL" id="OUNR01000001">
    <property type="protein sequence ID" value="SPP63981.1"/>
    <property type="molecule type" value="Genomic_DNA"/>
</dbReference>
<reference evidence="3" key="1">
    <citation type="submission" date="2018-04" db="EMBL/GenBank/DDBJ databases">
        <authorList>
            <person name="Lucker S."/>
            <person name="Sakoula D."/>
        </authorList>
    </citation>
    <scope>NUCLEOTIDE SEQUENCE [LARGE SCALE GENOMIC DNA]</scope>
</reference>
<proteinExistence type="predicted"/>
<feature type="transmembrane region" description="Helical" evidence="1">
    <location>
        <begin position="458"/>
        <end position="483"/>
    </location>
</feature>
<keyword evidence="1" id="KW-1133">Transmembrane helix</keyword>
<dbReference type="InterPro" id="IPR005625">
    <property type="entry name" value="PepSY-ass_TM"/>
</dbReference>
<name>A0A330L2J3_9BACT</name>
<accession>A0A330L2J3</accession>
<evidence type="ECO:0000313" key="3">
    <source>
        <dbReference type="Proteomes" id="UP000248168"/>
    </source>
</evidence>
<feature type="transmembrane region" description="Helical" evidence="1">
    <location>
        <begin position="252"/>
        <end position="273"/>
    </location>
</feature>
<organism evidence="2 3">
    <name type="scientific">Nitrospira lenta</name>
    <dbReference type="NCBI Taxonomy" id="1436998"/>
    <lineage>
        <taxon>Bacteria</taxon>
        <taxon>Pseudomonadati</taxon>
        <taxon>Nitrospirota</taxon>
        <taxon>Nitrospiria</taxon>
        <taxon>Nitrospirales</taxon>
        <taxon>Nitrospiraceae</taxon>
        <taxon>Nitrospira</taxon>
    </lineage>
</organism>
<keyword evidence="3" id="KW-1185">Reference proteome</keyword>
<dbReference type="AlphaFoldDB" id="A0A330L2J3"/>
<dbReference type="InParanoid" id="A0A330L2J3"/>
<evidence type="ECO:0000313" key="2">
    <source>
        <dbReference type="EMBL" id="SPP63981.1"/>
    </source>
</evidence>
<keyword evidence="1" id="KW-0812">Transmembrane</keyword>
<gene>
    <name evidence="2" type="ORF">NITLEN_11067</name>
</gene>
<evidence type="ECO:0000256" key="1">
    <source>
        <dbReference type="SAM" id="Phobius"/>
    </source>
</evidence>
<keyword evidence="1" id="KW-0472">Membrane</keyword>